<dbReference type="PROSITE" id="PS51257">
    <property type="entry name" value="PROKAR_LIPOPROTEIN"/>
    <property type="match status" value="1"/>
</dbReference>
<sequence length="132" mass="14964">MMRGTASLGHWGRFQQIVFFLLCACAIPNGTGILSIIFFAGIPNHHCMIPEVNLTEDWRNVIIPVVNGKQMLSSCSRYRLDVVRNLSDWGLVPGRDVNLTDLEQEICLDGWNYSKDIYHSTIVSEVCVYVFL</sequence>
<evidence type="ECO:0000313" key="1">
    <source>
        <dbReference type="Ensembl" id="ENSMMOP00000018031.1"/>
    </source>
</evidence>
<dbReference type="AlphaFoldDB" id="A0A3Q3WK11"/>
<evidence type="ECO:0000313" key="2">
    <source>
        <dbReference type="Proteomes" id="UP000261620"/>
    </source>
</evidence>
<dbReference type="STRING" id="94237.ENSMMOP00000018031"/>
<dbReference type="OMA" id="TISEMWR"/>
<name>A0A3Q3WK11_MOLML</name>
<reference evidence="1" key="1">
    <citation type="submission" date="2025-08" db="UniProtKB">
        <authorList>
            <consortium name="Ensembl"/>
        </authorList>
    </citation>
    <scope>IDENTIFICATION</scope>
</reference>
<proteinExistence type="predicted"/>
<dbReference type="Ensembl" id="ENSMMOT00000018324.1">
    <property type="protein sequence ID" value="ENSMMOP00000018031.1"/>
    <property type="gene ID" value="ENSMMOG00000013674.1"/>
</dbReference>
<accession>A0A3Q3WK11</accession>
<reference evidence="1" key="2">
    <citation type="submission" date="2025-09" db="UniProtKB">
        <authorList>
            <consortium name="Ensembl"/>
        </authorList>
    </citation>
    <scope>IDENTIFICATION</scope>
</reference>
<keyword evidence="2" id="KW-1185">Reference proteome</keyword>
<organism evidence="1 2">
    <name type="scientific">Mola mola</name>
    <name type="common">Ocean sunfish</name>
    <name type="synonym">Tetraodon mola</name>
    <dbReference type="NCBI Taxonomy" id="94237"/>
    <lineage>
        <taxon>Eukaryota</taxon>
        <taxon>Metazoa</taxon>
        <taxon>Chordata</taxon>
        <taxon>Craniata</taxon>
        <taxon>Vertebrata</taxon>
        <taxon>Euteleostomi</taxon>
        <taxon>Actinopterygii</taxon>
        <taxon>Neopterygii</taxon>
        <taxon>Teleostei</taxon>
        <taxon>Neoteleostei</taxon>
        <taxon>Acanthomorphata</taxon>
        <taxon>Eupercaria</taxon>
        <taxon>Tetraodontiformes</taxon>
        <taxon>Molidae</taxon>
        <taxon>Mola</taxon>
    </lineage>
</organism>
<dbReference type="Proteomes" id="UP000261620">
    <property type="component" value="Unplaced"/>
</dbReference>
<protein>
    <recommendedName>
        <fullName evidence="3">Solute carrier family 22 member 5</fullName>
    </recommendedName>
</protein>
<evidence type="ECO:0008006" key="3">
    <source>
        <dbReference type="Google" id="ProtNLM"/>
    </source>
</evidence>